<dbReference type="InterPro" id="IPR014729">
    <property type="entry name" value="Rossmann-like_a/b/a_fold"/>
</dbReference>
<dbReference type="PANTHER" id="PTHR43284">
    <property type="entry name" value="ASPARAGINE SYNTHETASE (GLUTAMINE-HYDROLYZING)"/>
    <property type="match status" value="1"/>
</dbReference>
<dbReference type="Pfam" id="PF13537">
    <property type="entry name" value="GATase_7"/>
    <property type="match status" value="1"/>
</dbReference>
<keyword evidence="6" id="KW-0061">Asparagine biosynthesis</keyword>
<evidence type="ECO:0000256" key="6">
    <source>
        <dbReference type="ARBA" id="ARBA00022888"/>
    </source>
</evidence>
<comment type="pathway">
    <text evidence="1">Amino-acid biosynthesis; L-asparagine biosynthesis; L-asparagine from L-aspartate (L-Gln route): step 1/1.</text>
</comment>
<keyword evidence="4" id="KW-0547">Nucleotide-binding</keyword>
<dbReference type="InterPro" id="IPR017932">
    <property type="entry name" value="GATase_2_dom"/>
</dbReference>
<evidence type="ECO:0000256" key="4">
    <source>
        <dbReference type="ARBA" id="ARBA00022741"/>
    </source>
</evidence>
<dbReference type="NCBIfam" id="TIGR01536">
    <property type="entry name" value="asn_synth_AEB"/>
    <property type="match status" value="1"/>
</dbReference>
<comment type="catalytic activity">
    <reaction evidence="8">
        <text>L-aspartate + L-glutamine + ATP + H2O = L-asparagine + L-glutamate + AMP + diphosphate + H(+)</text>
        <dbReference type="Rhea" id="RHEA:12228"/>
        <dbReference type="ChEBI" id="CHEBI:15377"/>
        <dbReference type="ChEBI" id="CHEBI:15378"/>
        <dbReference type="ChEBI" id="CHEBI:29985"/>
        <dbReference type="ChEBI" id="CHEBI:29991"/>
        <dbReference type="ChEBI" id="CHEBI:30616"/>
        <dbReference type="ChEBI" id="CHEBI:33019"/>
        <dbReference type="ChEBI" id="CHEBI:58048"/>
        <dbReference type="ChEBI" id="CHEBI:58359"/>
        <dbReference type="ChEBI" id="CHEBI:456215"/>
        <dbReference type="EC" id="6.3.5.4"/>
    </reaction>
</comment>
<dbReference type="EC" id="6.3.5.4" evidence="3"/>
<dbReference type="SUPFAM" id="SSF56235">
    <property type="entry name" value="N-terminal nucleophile aminohydrolases (Ntn hydrolases)"/>
    <property type="match status" value="1"/>
</dbReference>
<gene>
    <name evidence="10" type="ORF">GCM10010521_55640</name>
</gene>
<dbReference type="InterPro" id="IPR001962">
    <property type="entry name" value="Asn_synthase"/>
</dbReference>
<accession>A0ABP6HF29</accession>
<dbReference type="Gene3D" id="3.60.20.10">
    <property type="entry name" value="Glutamine Phosphoribosylpyrophosphate, subunit 1, domain 1"/>
    <property type="match status" value="1"/>
</dbReference>
<evidence type="ECO:0000256" key="7">
    <source>
        <dbReference type="ARBA" id="ARBA00022962"/>
    </source>
</evidence>
<dbReference type="Proteomes" id="UP001500893">
    <property type="component" value="Unassembled WGS sequence"/>
</dbReference>
<evidence type="ECO:0000256" key="1">
    <source>
        <dbReference type="ARBA" id="ARBA00005187"/>
    </source>
</evidence>
<evidence type="ECO:0000256" key="5">
    <source>
        <dbReference type="ARBA" id="ARBA00022840"/>
    </source>
</evidence>
<dbReference type="PIRSF" id="PIRSF001589">
    <property type="entry name" value="Asn_synthetase_glu-h"/>
    <property type="match status" value="1"/>
</dbReference>
<comment type="similarity">
    <text evidence="2">Belongs to the asparagine synthetase family.</text>
</comment>
<name>A0ABP6HF29_9ACTN</name>
<keyword evidence="11" id="KW-1185">Reference proteome</keyword>
<sequence length="615" mass="67070">MCRIYGSLGTRLTAEQMRGAGELMRHGGPDQQTAVRETAWALGSNRLAITDPQGGRQPFVLGDPDGDGAITVVYNGELYNHRQLRTRLERHGYRFPDRCDGSVLPALYHRYGDTFTDHLDGMYAVAVIDTRAEPRLLLATDHAGMKPLYYHYDRRGDALCFSSELPALLALPGVPRIPWEAGLDVYLTTRTPFGERTMIEGVMVLPPASTAVFTRRDGLRVHRRAAVPPPSPTALPHPPDSLEEAGAAVLRELRSAAGQLAEADAPLCAITSGGLDSGLVTALLAERVRPLHTFTIGYRGTWPFDERPFAREIADRHGTVHHQVEAGPRDFPALLGETVRHLGQPNADLITLSTLVLFRAVHRAGFKVAVTGDAADEAFGGYDRIRKAVAAGPAWARDYVNALAAAPLPLRERLYTDDYRAALRGVPSEHGRLRDLLHAPGRGRLDVITEFELTERLPAYHLRRVDHLSMASSVEVRLPYCQRSVTALASRLPDTTRVGDGRGKRALYAAAGGLLPSSVLRRPKQPFTLPVTAMLTGGSPLMEHAREVLSPAELKRDGRLDATAVGRLLDRQAGRPDDVTSLAVWSLLVHQRWLDQLDGLGTTSADPRASTGAGT</sequence>
<dbReference type="InterPro" id="IPR006426">
    <property type="entry name" value="Asn_synth_AEB"/>
</dbReference>
<proteinExistence type="inferred from homology"/>
<keyword evidence="7" id="KW-0315">Glutamine amidotransferase</keyword>
<organism evidence="10 11">
    <name type="scientific">Streptomyces rameus</name>
    <dbReference type="NCBI Taxonomy" id="68261"/>
    <lineage>
        <taxon>Bacteria</taxon>
        <taxon>Bacillati</taxon>
        <taxon>Actinomycetota</taxon>
        <taxon>Actinomycetes</taxon>
        <taxon>Kitasatosporales</taxon>
        <taxon>Streptomycetaceae</taxon>
        <taxon>Streptomyces</taxon>
    </lineage>
</organism>
<feature type="domain" description="Glutamine amidotransferase type-2" evidence="9">
    <location>
        <begin position="2"/>
        <end position="216"/>
    </location>
</feature>
<evidence type="ECO:0000256" key="3">
    <source>
        <dbReference type="ARBA" id="ARBA00012737"/>
    </source>
</evidence>
<evidence type="ECO:0000313" key="10">
    <source>
        <dbReference type="EMBL" id="GAA2770991.1"/>
    </source>
</evidence>
<comment type="caution">
    <text evidence="10">The sequence shown here is derived from an EMBL/GenBank/DDBJ whole genome shotgun (WGS) entry which is preliminary data.</text>
</comment>
<dbReference type="EMBL" id="BAAAVM010000101">
    <property type="protein sequence ID" value="GAA2770991.1"/>
    <property type="molecule type" value="Genomic_DNA"/>
</dbReference>
<dbReference type="PANTHER" id="PTHR43284:SF1">
    <property type="entry name" value="ASPARAGINE SYNTHETASE"/>
    <property type="match status" value="1"/>
</dbReference>
<reference evidence="11" key="1">
    <citation type="journal article" date="2019" name="Int. J. Syst. Evol. Microbiol.">
        <title>The Global Catalogue of Microorganisms (GCM) 10K type strain sequencing project: providing services to taxonomists for standard genome sequencing and annotation.</title>
        <authorList>
            <consortium name="The Broad Institute Genomics Platform"/>
            <consortium name="The Broad Institute Genome Sequencing Center for Infectious Disease"/>
            <person name="Wu L."/>
            <person name="Ma J."/>
        </authorList>
    </citation>
    <scope>NUCLEOTIDE SEQUENCE [LARGE SCALE GENOMIC DNA]</scope>
    <source>
        <strain evidence="11">JCM 11574</strain>
    </source>
</reference>
<dbReference type="Gene3D" id="3.40.50.620">
    <property type="entry name" value="HUPs"/>
    <property type="match status" value="1"/>
</dbReference>
<protein>
    <recommendedName>
        <fullName evidence="3">asparagine synthase (glutamine-hydrolyzing)</fullName>
        <ecNumber evidence="3">6.3.5.4</ecNumber>
    </recommendedName>
</protein>
<dbReference type="CDD" id="cd01991">
    <property type="entry name" value="Asn_synthase_B_C"/>
    <property type="match status" value="1"/>
</dbReference>
<dbReference type="SUPFAM" id="SSF52402">
    <property type="entry name" value="Adenine nucleotide alpha hydrolases-like"/>
    <property type="match status" value="1"/>
</dbReference>
<evidence type="ECO:0000256" key="2">
    <source>
        <dbReference type="ARBA" id="ARBA00005752"/>
    </source>
</evidence>
<evidence type="ECO:0000313" key="11">
    <source>
        <dbReference type="Proteomes" id="UP001500893"/>
    </source>
</evidence>
<evidence type="ECO:0000259" key="9">
    <source>
        <dbReference type="PROSITE" id="PS51278"/>
    </source>
</evidence>
<dbReference type="InterPro" id="IPR051786">
    <property type="entry name" value="ASN_synthetase/amidase"/>
</dbReference>
<dbReference type="InterPro" id="IPR033738">
    <property type="entry name" value="AsnB_N"/>
</dbReference>
<dbReference type="CDD" id="cd00712">
    <property type="entry name" value="AsnB"/>
    <property type="match status" value="1"/>
</dbReference>
<evidence type="ECO:0000256" key="8">
    <source>
        <dbReference type="ARBA" id="ARBA00048741"/>
    </source>
</evidence>
<dbReference type="PROSITE" id="PS51278">
    <property type="entry name" value="GATASE_TYPE_2"/>
    <property type="match status" value="1"/>
</dbReference>
<keyword evidence="6" id="KW-0028">Amino-acid biosynthesis</keyword>
<keyword evidence="5" id="KW-0067">ATP-binding</keyword>
<dbReference type="InterPro" id="IPR029055">
    <property type="entry name" value="Ntn_hydrolases_N"/>
</dbReference>
<dbReference type="Pfam" id="PF00733">
    <property type="entry name" value="Asn_synthase"/>
    <property type="match status" value="1"/>
</dbReference>